<sequence>MQQCRLQQLLEGPLLAYITCGGRCAQLVNRKDLALAVGALVLSFGSGSAAVVAPDAPAPEGQAADQVPKRCGRPRKGQELKVAKQTGSLVASNADVRRSRSAFFSMTAMWIAFPPRPSFASSKNP</sequence>
<evidence type="ECO:0000256" key="1">
    <source>
        <dbReference type="SAM" id="MobiDB-lite"/>
    </source>
</evidence>
<accession>A0ABP0P5Z3</accession>
<comment type="caution">
    <text evidence="2">The sequence shown here is derived from an EMBL/GenBank/DDBJ whole genome shotgun (WGS) entry which is preliminary data.</text>
</comment>
<keyword evidence="3" id="KW-1185">Reference proteome</keyword>
<name>A0ABP0P5Z3_9DINO</name>
<evidence type="ECO:0000313" key="2">
    <source>
        <dbReference type="EMBL" id="CAK9071455.1"/>
    </source>
</evidence>
<gene>
    <name evidence="2" type="ORF">CCMP2556_LOCUS35131</name>
</gene>
<proteinExistence type="predicted"/>
<protein>
    <submittedName>
        <fullName evidence="2">Uncharacterized protein</fullName>
    </submittedName>
</protein>
<evidence type="ECO:0000313" key="3">
    <source>
        <dbReference type="Proteomes" id="UP001642484"/>
    </source>
</evidence>
<feature type="region of interest" description="Disordered" evidence="1">
    <location>
        <begin position="56"/>
        <end position="84"/>
    </location>
</feature>
<organism evidence="2 3">
    <name type="scientific">Durusdinium trenchii</name>
    <dbReference type="NCBI Taxonomy" id="1381693"/>
    <lineage>
        <taxon>Eukaryota</taxon>
        <taxon>Sar</taxon>
        <taxon>Alveolata</taxon>
        <taxon>Dinophyceae</taxon>
        <taxon>Suessiales</taxon>
        <taxon>Symbiodiniaceae</taxon>
        <taxon>Durusdinium</taxon>
    </lineage>
</organism>
<dbReference type="EMBL" id="CAXAMN010022629">
    <property type="protein sequence ID" value="CAK9071455.1"/>
    <property type="molecule type" value="Genomic_DNA"/>
</dbReference>
<dbReference type="Proteomes" id="UP001642484">
    <property type="component" value="Unassembled WGS sequence"/>
</dbReference>
<reference evidence="2 3" key="1">
    <citation type="submission" date="2024-02" db="EMBL/GenBank/DDBJ databases">
        <authorList>
            <person name="Chen Y."/>
            <person name="Shah S."/>
            <person name="Dougan E. K."/>
            <person name="Thang M."/>
            <person name="Chan C."/>
        </authorList>
    </citation>
    <scope>NUCLEOTIDE SEQUENCE [LARGE SCALE GENOMIC DNA]</scope>
</reference>